<accession>A0ABM7T883</accession>
<gene>
    <name evidence="1" type="ORF">psyc5s11_39580</name>
</gene>
<proteinExistence type="predicted"/>
<organism evidence="1 2">
    <name type="scientific">Clostridium gelidum</name>
    <dbReference type="NCBI Taxonomy" id="704125"/>
    <lineage>
        <taxon>Bacteria</taxon>
        <taxon>Bacillati</taxon>
        <taxon>Bacillota</taxon>
        <taxon>Clostridia</taxon>
        <taxon>Eubacteriales</taxon>
        <taxon>Clostridiaceae</taxon>
        <taxon>Clostridium</taxon>
    </lineage>
</organism>
<dbReference type="Proteomes" id="UP000824633">
    <property type="component" value="Chromosome"/>
</dbReference>
<keyword evidence="2" id="KW-1185">Reference proteome</keyword>
<reference evidence="2" key="1">
    <citation type="submission" date="2021-07" db="EMBL/GenBank/DDBJ databases">
        <title>Complete genome sequencing of a Clostridium isolate.</title>
        <authorList>
            <person name="Ueki A."/>
            <person name="Tonouchi A."/>
        </authorList>
    </citation>
    <scope>NUCLEOTIDE SEQUENCE [LARGE SCALE GENOMIC DNA]</scope>
    <source>
        <strain evidence="2">C5S11</strain>
    </source>
</reference>
<evidence type="ECO:0000313" key="1">
    <source>
        <dbReference type="EMBL" id="BCZ47891.1"/>
    </source>
</evidence>
<name>A0ABM7T883_9CLOT</name>
<evidence type="ECO:0000313" key="2">
    <source>
        <dbReference type="Proteomes" id="UP000824633"/>
    </source>
</evidence>
<protein>
    <submittedName>
        <fullName evidence="1">Uncharacterized protein</fullName>
    </submittedName>
</protein>
<dbReference type="RefSeq" id="WP_224034199.1">
    <property type="nucleotide sequence ID" value="NZ_AP024849.1"/>
</dbReference>
<dbReference type="EMBL" id="AP024849">
    <property type="protein sequence ID" value="BCZ47891.1"/>
    <property type="molecule type" value="Genomic_DNA"/>
</dbReference>
<sequence length="171" mass="19911">MTTYKTEFRNTIDYPWIKMSPINIGEVPKTLGTLEIYCTVEKDDSPYLLINIYLEYSTTFKDATIWNNYIAIGFCESFYLIDIDTHSYINTRVDGYFGYIYPYEEFILVATCFNILCFNKSCTMLWTSDELGFDGVLVHDFDGKYIYGDGEYDPPGGWKEFVIDCKTGKRV</sequence>